<reference evidence="1" key="1">
    <citation type="submission" date="2023-07" db="EMBL/GenBank/DDBJ databases">
        <title>Sorghum-associated microbial communities from plants grown in Nebraska, USA.</title>
        <authorList>
            <person name="Schachtman D."/>
        </authorList>
    </citation>
    <scope>NUCLEOTIDE SEQUENCE</scope>
    <source>
        <strain evidence="1">BE330</strain>
    </source>
</reference>
<accession>A0AAE3XGX1</accession>
<evidence type="ECO:0000313" key="1">
    <source>
        <dbReference type="EMBL" id="MDR6219955.1"/>
    </source>
</evidence>
<dbReference type="RefSeq" id="WP_309869485.1">
    <property type="nucleotide sequence ID" value="NZ_JAVDQK010000010.1"/>
</dbReference>
<evidence type="ECO:0000313" key="2">
    <source>
        <dbReference type="Proteomes" id="UP001185331"/>
    </source>
</evidence>
<gene>
    <name evidence="1" type="ORF">J2Y00_003566</name>
</gene>
<dbReference type="Pfam" id="PF09709">
    <property type="entry name" value="Cas_Csd1"/>
    <property type="match status" value="1"/>
</dbReference>
<sequence>MTFGASLASRLVAFDRRGPQDVRLHERRAVQWTVVLDNDGTIIRVLPHPKPPKGELPHLVLAPREAKARGNTVAPLLLTDNATYVLGLNKEGARKVNGAEKRAAYLTLLEQAASRHPDLAAALTGVQALTSDHIPGVQSSDLITFTIGGRNPHEHSEAQHAWITQQRGQDDLGNATDAVTGEASTLIANFPLLKGVPGGQHSLAFQSRNAKTFQRYGLSTLGVGASTAEATARAMTALASDPRTAHRVMGWDAILLHWLDHDAPDPWLALSDPTQEDVRAQLQAQAAGTGDETATVNLAVVRGNGARLVVLDHAQMPLRDAARHAQTYLRRTDQLPLWQAERALENTGGRVQTHLLPALHRHALLGDPLPGSVQRLLLTHWRKNLRLTRAQRALLALTLPEITVQDVSTIPEPLRLPYAMGRYAATAHQVHRRANPGVSMTITDRYLRLLTTSPARAYGQMERTLQAVLRGVRRSKPHLHTHLSAALAQASTDLTLPLPTTFTPEQQSALALGYEHETARQIAEAQARKAEMKGAQ</sequence>
<comment type="caution">
    <text evidence="1">The sequence shown here is derived from an EMBL/GenBank/DDBJ whole genome shotgun (WGS) entry which is preliminary data.</text>
</comment>
<dbReference type="Proteomes" id="UP001185331">
    <property type="component" value="Unassembled WGS sequence"/>
</dbReference>
<name>A0AAE3XGX1_9DEIO</name>
<dbReference type="EMBL" id="JAVDQK010000010">
    <property type="protein sequence ID" value="MDR6219955.1"/>
    <property type="molecule type" value="Genomic_DNA"/>
</dbReference>
<evidence type="ECO:0008006" key="3">
    <source>
        <dbReference type="Google" id="ProtNLM"/>
    </source>
</evidence>
<organism evidence="1 2">
    <name type="scientific">Deinococcus soli</name>
    <name type="common">ex Cha et al. 2016</name>
    <dbReference type="NCBI Taxonomy" id="1309411"/>
    <lineage>
        <taxon>Bacteria</taxon>
        <taxon>Thermotogati</taxon>
        <taxon>Deinococcota</taxon>
        <taxon>Deinococci</taxon>
        <taxon>Deinococcales</taxon>
        <taxon>Deinococcaceae</taxon>
        <taxon>Deinococcus</taxon>
    </lineage>
</organism>
<dbReference type="AlphaFoldDB" id="A0AAE3XGX1"/>
<protein>
    <recommendedName>
        <fullName evidence="3">Type I-C CRISPR-associated protein Cas8c/Csd1</fullName>
    </recommendedName>
</protein>
<proteinExistence type="predicted"/>
<dbReference type="InterPro" id="IPR010144">
    <property type="entry name" value="CRISPR-assoc_prot_Csd1-typ"/>
</dbReference>